<proteinExistence type="predicted"/>
<feature type="compositionally biased region" description="Polar residues" evidence="1">
    <location>
        <begin position="120"/>
        <end position="129"/>
    </location>
</feature>
<name>A0A517SPH4_9BACT</name>
<dbReference type="Gene3D" id="2.130.10.10">
    <property type="entry name" value="YVTN repeat-like/Quinoprotein amine dehydrogenase"/>
    <property type="match status" value="2"/>
</dbReference>
<dbReference type="Proteomes" id="UP000315003">
    <property type="component" value="Chromosome"/>
</dbReference>
<dbReference type="InterPro" id="IPR018391">
    <property type="entry name" value="PQQ_b-propeller_rpt"/>
</dbReference>
<protein>
    <submittedName>
        <fullName evidence="3">Outer membrane biogenesis protein BamB</fullName>
    </submittedName>
</protein>
<sequence>MAAHSALFWSNEPPALPVPPIAFFNPLGLPMSRRLLSLQTFAAALVAISCSSSALADNWAHWRGPTGNGTAPDATPPTNWSDSENIAWKVEIPGRGSGSPIVWEDKVFVSTAVKTAAPETASSTEPAQNPSSQRPSSQRPSSQRPSSQRPSSQRPSSQRPGGFGGPSGGRRGGGFGRPAGPLPELAFHLMCFERSTGKLLWDQLATTAKPHEGTHSTNGYASGSPCTDGEHVYAYFGSRGLFCYTLDGKLVWQRDFGDMTKRAGFGEGSSPTLAGDKIIVPWDHEGPSAIYALDKRTGKELWKTDRDEPTCWATPLIVSVGDKHQVIMNGQTRARAYDLETGQELWSCGGQTQRPVASAVSNGELVLVGSGFRGAFLGAFRPDGKGNLAGTKSVAWSVDRDTPDIASPLLSGNRLYFHKGKSGIITCLDASTGQEIFPAARVPGINSTYASPVAAGGFVYLTGRRGTTVVIRDSDTFEVISENDLGEPVDATPAIADHQIFIRGENHLYCIRSDK</sequence>
<dbReference type="AlphaFoldDB" id="A0A517SPH4"/>
<dbReference type="InterPro" id="IPR015943">
    <property type="entry name" value="WD40/YVTN_repeat-like_dom_sf"/>
</dbReference>
<reference evidence="3 4" key="1">
    <citation type="submission" date="2019-02" db="EMBL/GenBank/DDBJ databases">
        <title>Deep-cultivation of Planctomycetes and their phenomic and genomic characterization uncovers novel biology.</title>
        <authorList>
            <person name="Wiegand S."/>
            <person name="Jogler M."/>
            <person name="Boedeker C."/>
            <person name="Pinto D."/>
            <person name="Vollmers J."/>
            <person name="Rivas-Marin E."/>
            <person name="Kohn T."/>
            <person name="Peeters S.H."/>
            <person name="Heuer A."/>
            <person name="Rast P."/>
            <person name="Oberbeckmann S."/>
            <person name="Bunk B."/>
            <person name="Jeske O."/>
            <person name="Meyerdierks A."/>
            <person name="Storesund J.E."/>
            <person name="Kallscheuer N."/>
            <person name="Luecker S."/>
            <person name="Lage O.M."/>
            <person name="Pohl T."/>
            <person name="Merkel B.J."/>
            <person name="Hornburger P."/>
            <person name="Mueller R.-W."/>
            <person name="Bruemmer F."/>
            <person name="Labrenz M."/>
            <person name="Spormann A.M."/>
            <person name="Op den Camp H."/>
            <person name="Overmann J."/>
            <person name="Amann R."/>
            <person name="Jetten M.S.M."/>
            <person name="Mascher T."/>
            <person name="Medema M.H."/>
            <person name="Devos D.P."/>
            <person name="Kaster A.-K."/>
            <person name="Ovreas L."/>
            <person name="Rohde M."/>
            <person name="Galperin M.Y."/>
            <person name="Jogler C."/>
        </authorList>
    </citation>
    <scope>NUCLEOTIDE SEQUENCE [LARGE SCALE GENOMIC DNA]</scope>
    <source>
        <strain evidence="3 4">SV_7m_r</strain>
    </source>
</reference>
<accession>A0A517SPH4</accession>
<keyword evidence="4" id="KW-1185">Reference proteome</keyword>
<evidence type="ECO:0000259" key="2">
    <source>
        <dbReference type="Pfam" id="PF13360"/>
    </source>
</evidence>
<feature type="compositionally biased region" description="Low complexity" evidence="1">
    <location>
        <begin position="130"/>
        <end position="160"/>
    </location>
</feature>
<dbReference type="PANTHER" id="PTHR34512">
    <property type="entry name" value="CELL SURFACE PROTEIN"/>
    <property type="match status" value="1"/>
</dbReference>
<dbReference type="EMBL" id="CP036272">
    <property type="protein sequence ID" value="QDT58025.1"/>
    <property type="molecule type" value="Genomic_DNA"/>
</dbReference>
<dbReference type="PANTHER" id="PTHR34512:SF30">
    <property type="entry name" value="OUTER MEMBRANE PROTEIN ASSEMBLY FACTOR BAMB"/>
    <property type="match status" value="1"/>
</dbReference>
<dbReference type="InterPro" id="IPR002372">
    <property type="entry name" value="PQQ_rpt_dom"/>
</dbReference>
<organism evidence="3 4">
    <name type="scientific">Stieleria bergensis</name>
    <dbReference type="NCBI Taxonomy" id="2528025"/>
    <lineage>
        <taxon>Bacteria</taxon>
        <taxon>Pseudomonadati</taxon>
        <taxon>Planctomycetota</taxon>
        <taxon>Planctomycetia</taxon>
        <taxon>Pirellulales</taxon>
        <taxon>Pirellulaceae</taxon>
        <taxon>Stieleria</taxon>
    </lineage>
</organism>
<evidence type="ECO:0000313" key="3">
    <source>
        <dbReference type="EMBL" id="QDT58025.1"/>
    </source>
</evidence>
<gene>
    <name evidence="3" type="ORF">SV7mr_05140</name>
</gene>
<feature type="domain" description="Pyrrolo-quinoline quinone repeat" evidence="2">
    <location>
        <begin position="190"/>
        <end position="436"/>
    </location>
</feature>
<dbReference type="Pfam" id="PF13360">
    <property type="entry name" value="PQQ_2"/>
    <property type="match status" value="1"/>
</dbReference>
<dbReference type="SUPFAM" id="SSF50998">
    <property type="entry name" value="Quinoprotein alcohol dehydrogenase-like"/>
    <property type="match status" value="1"/>
</dbReference>
<evidence type="ECO:0000313" key="4">
    <source>
        <dbReference type="Proteomes" id="UP000315003"/>
    </source>
</evidence>
<evidence type="ECO:0000256" key="1">
    <source>
        <dbReference type="SAM" id="MobiDB-lite"/>
    </source>
</evidence>
<feature type="compositionally biased region" description="Gly residues" evidence="1">
    <location>
        <begin position="161"/>
        <end position="177"/>
    </location>
</feature>
<feature type="region of interest" description="Disordered" evidence="1">
    <location>
        <begin position="117"/>
        <end position="179"/>
    </location>
</feature>
<dbReference type="SMART" id="SM00564">
    <property type="entry name" value="PQQ"/>
    <property type="match status" value="4"/>
</dbReference>
<dbReference type="InterPro" id="IPR011047">
    <property type="entry name" value="Quinoprotein_ADH-like_sf"/>
</dbReference>